<reference evidence="2" key="2">
    <citation type="submission" date="2019-06" db="EMBL/GenBank/DDBJ databases">
        <title>Genomics analysis of Aphanomyces spp. identifies a new class of oomycete effector associated with host adaptation.</title>
        <authorList>
            <person name="Gaulin E."/>
        </authorList>
    </citation>
    <scope>NUCLEOTIDE SEQUENCE</scope>
    <source>
        <strain evidence="2">CBS 578.67</strain>
    </source>
</reference>
<proteinExistence type="predicted"/>
<evidence type="ECO:0000256" key="1">
    <source>
        <dbReference type="SAM" id="Phobius"/>
    </source>
</evidence>
<accession>A0A485LAW3</accession>
<feature type="transmembrane region" description="Helical" evidence="1">
    <location>
        <begin position="900"/>
        <end position="922"/>
    </location>
</feature>
<keyword evidence="1" id="KW-0812">Transmembrane</keyword>
<feature type="transmembrane region" description="Helical" evidence="1">
    <location>
        <begin position="599"/>
        <end position="620"/>
    </location>
</feature>
<dbReference type="EMBL" id="VJMH01006393">
    <property type="protein sequence ID" value="KAF0690119.1"/>
    <property type="molecule type" value="Genomic_DNA"/>
</dbReference>
<feature type="transmembrane region" description="Helical" evidence="1">
    <location>
        <begin position="641"/>
        <end position="661"/>
    </location>
</feature>
<dbReference type="OrthoDB" id="79231at2759"/>
<feature type="transmembrane region" description="Helical" evidence="1">
    <location>
        <begin position="681"/>
        <end position="704"/>
    </location>
</feature>
<dbReference type="EMBL" id="CAADRA010006414">
    <property type="protein sequence ID" value="VFT95249.1"/>
    <property type="molecule type" value="Genomic_DNA"/>
</dbReference>
<keyword evidence="4" id="KW-1185">Reference proteome</keyword>
<keyword evidence="1" id="KW-1133">Transmembrane helix</keyword>
<feature type="transmembrane region" description="Helical" evidence="1">
    <location>
        <begin position="711"/>
        <end position="732"/>
    </location>
</feature>
<organism evidence="3 4">
    <name type="scientific">Aphanomyces stellatus</name>
    <dbReference type="NCBI Taxonomy" id="120398"/>
    <lineage>
        <taxon>Eukaryota</taxon>
        <taxon>Sar</taxon>
        <taxon>Stramenopiles</taxon>
        <taxon>Oomycota</taxon>
        <taxon>Saprolegniomycetes</taxon>
        <taxon>Saprolegniales</taxon>
        <taxon>Verrucalvaceae</taxon>
        <taxon>Aphanomyces</taxon>
    </lineage>
</organism>
<keyword evidence="1" id="KW-0472">Membrane</keyword>
<dbReference type="Proteomes" id="UP000332933">
    <property type="component" value="Unassembled WGS sequence"/>
</dbReference>
<evidence type="ECO:0000313" key="4">
    <source>
        <dbReference type="Proteomes" id="UP000332933"/>
    </source>
</evidence>
<protein>
    <submittedName>
        <fullName evidence="3">Aste57867_18513 protein</fullName>
    </submittedName>
</protein>
<feature type="transmembrane region" description="Helical" evidence="1">
    <location>
        <begin position="768"/>
        <end position="789"/>
    </location>
</feature>
<evidence type="ECO:0000313" key="3">
    <source>
        <dbReference type="EMBL" id="VFT95249.1"/>
    </source>
</evidence>
<sequence>MIAPALHNNVHVATLRDGSPFSTTKRFLVTFGIGYLVLTLSLAISYLFALSPSMTNDLYWPGYNVTGYESLLIDLVNIKLSTAQNGSAGIIAPDASMLKSYVGPVVESEFASNYARKVLFTELNVLERAIRDLRNMTSGMATIYAQYCWVDFARRWDIAHTTGRSMRCQQRYQDNAAFYLETMFRNTDWDSFLATYNVQWTIAIGLAIQATPDGASWLAARSAYCKVLSVESEVALLRALNLTRFDLLWANEYHIGITETMEIVNALGVRQTIQLKEVIQGNDIWTSSILFWNFFNDISLMVYFNMSLVQGAENNAVTLGLDLGNMVFGFADSQGQYSQQLGVFYYGLGPFGSVDTFYLPLPRSFISLYQRFNSWLFEALWSNATLFSTFATIESILLTPLPPAFAGNGMIFYGGNLLCPFNPPTTFPQSQISFDDACTVVFPFTIAATPRSTGFALFSNSSTRITSICIMQKTPKCISTLTQTQTALATLGHPPADLLLMHSQAILDAPPAIFVQYAQNASNHWHLLQQSLVTSDLNWSFYGWLAFFDWVEGRREIFRLEGDAGTLIVVSEATPNVKLTQNNGNAAQSAPDTQIIYNLIAYVTTTNVFIGILIIMYTTFSGFCVDWRNFFVFNRVAGSIWIGRPLLLVRGLSAILVLSTSEVAMVTQNGYTKFENSPRSIWTTMVIAGESTWVSYVTIDALLLVTGGTTFVAAALATAISWITVVVLETHWPILMETTLNRRCTVVRTDKLLLCKSGTVNVGNVYRIAHLLLVHIVCVAISLAFAMCWSRLRRSRESSSVVLHGSAQAFLFNRTRHVGGATQLMDDAACVMVGLIPFSLHGKHVMFDIKLWILIQDENVTQRTGKSVSFRLPSKRIRTSTNGSTEYELMRSPGALWSRLLVAGGFFYILLSAVGSVSYISVSSVNFANDFYWATFNLTGHHVYVSDWMNEQIALGRSLEAAHLDDPKWSLMQYNFTTADSQMHVPSCLSSRLEVEVANSLTVAVKGLRLSDPCSIPWIFTQYCWLDFERRWQVANTDARQKRCLSTEITNGAVYVEAVLRNTDWSSWRCCWGRSFDIAFGNHLQLSLAGRNWLQMVGNVNTADGEEVAYWSKAGLLNYIVQWQNCKTVGLVNTYAIENAFGVQYAMTLSHTNGSYTFASQTSFKMYWTWASDLWAVSTNITLVGGFVGAPTLHLPINLFKLY</sequence>
<dbReference type="AlphaFoldDB" id="A0A485LAW3"/>
<feature type="transmembrane region" description="Helical" evidence="1">
    <location>
        <begin position="27"/>
        <end position="49"/>
    </location>
</feature>
<name>A0A485LAW3_9STRA</name>
<evidence type="ECO:0000313" key="2">
    <source>
        <dbReference type="EMBL" id="KAF0690119.1"/>
    </source>
</evidence>
<reference evidence="3 4" key="1">
    <citation type="submission" date="2019-03" db="EMBL/GenBank/DDBJ databases">
        <authorList>
            <person name="Gaulin E."/>
            <person name="Dumas B."/>
        </authorList>
    </citation>
    <scope>NUCLEOTIDE SEQUENCE [LARGE SCALE GENOMIC DNA]</scope>
    <source>
        <strain evidence="3">CBS 568.67</strain>
    </source>
</reference>
<gene>
    <name evidence="3" type="primary">Aste57867_18513</name>
    <name evidence="2" type="ORF">As57867_018451</name>
    <name evidence="3" type="ORF">ASTE57867_18513</name>
</gene>